<reference evidence="1 2" key="1">
    <citation type="journal article" date="2016" name="Nat. Commun.">
        <title>Thousands of microbial genomes shed light on interconnected biogeochemical processes in an aquifer system.</title>
        <authorList>
            <person name="Anantharaman K."/>
            <person name="Brown C.T."/>
            <person name="Hug L.A."/>
            <person name="Sharon I."/>
            <person name="Castelle C.J."/>
            <person name="Probst A.J."/>
            <person name="Thomas B.C."/>
            <person name="Singh A."/>
            <person name="Wilkins M.J."/>
            <person name="Karaoz U."/>
            <person name="Brodie E.L."/>
            <person name="Williams K.H."/>
            <person name="Hubbard S.S."/>
            <person name="Banfield J.F."/>
        </authorList>
    </citation>
    <scope>NUCLEOTIDE SEQUENCE [LARGE SCALE GENOMIC DNA]</scope>
</reference>
<dbReference type="AlphaFoldDB" id="A0A1F6EWL6"/>
<sequence>MRIIDVLGDDQCRTAVHRLLQNGKNDTARSFLLSRIDGAYISGKISFIEAAGFYNLLDVSLERVGQFPQKHLGMF</sequence>
<dbReference type="EMBL" id="MFLW01000026">
    <property type="protein sequence ID" value="OGG78014.1"/>
    <property type="molecule type" value="Genomic_DNA"/>
</dbReference>
<protein>
    <submittedName>
        <fullName evidence="1">Uncharacterized protein</fullName>
    </submittedName>
</protein>
<gene>
    <name evidence="1" type="ORF">A3A36_00910</name>
</gene>
<evidence type="ECO:0000313" key="1">
    <source>
        <dbReference type="EMBL" id="OGG78014.1"/>
    </source>
</evidence>
<evidence type="ECO:0000313" key="2">
    <source>
        <dbReference type="Proteomes" id="UP000178811"/>
    </source>
</evidence>
<name>A0A1F6EWL6_9BACT</name>
<proteinExistence type="predicted"/>
<accession>A0A1F6EWL6</accession>
<dbReference type="Proteomes" id="UP000178811">
    <property type="component" value="Unassembled WGS sequence"/>
</dbReference>
<organism evidence="1 2">
    <name type="scientific">Candidatus Kaiserbacteria bacterium RIFCSPLOWO2_01_FULL_52_12b</name>
    <dbReference type="NCBI Taxonomy" id="1798509"/>
    <lineage>
        <taxon>Bacteria</taxon>
        <taxon>Candidatus Kaiseribacteriota</taxon>
    </lineage>
</organism>
<comment type="caution">
    <text evidence="1">The sequence shown here is derived from an EMBL/GenBank/DDBJ whole genome shotgun (WGS) entry which is preliminary data.</text>
</comment>